<keyword evidence="3" id="KW-1185">Reference proteome</keyword>
<dbReference type="InterPro" id="IPR015795">
    <property type="entry name" value="Pyrv_Knase_C"/>
</dbReference>
<dbReference type="InterPro" id="IPR015074">
    <property type="entry name" value="DUF1867"/>
</dbReference>
<dbReference type="HOGENOM" id="CLU_095207_1_0_9"/>
<dbReference type="Gene3D" id="3.40.1380.20">
    <property type="entry name" value="Pyruvate kinase, C-terminal domain"/>
    <property type="match status" value="1"/>
</dbReference>
<dbReference type="STRING" id="1548.CSCA_1156"/>
<dbReference type="PIRSF" id="PIRSF016138">
    <property type="entry name" value="UCP016138"/>
    <property type="match status" value="1"/>
</dbReference>
<dbReference type="InterPro" id="IPR036918">
    <property type="entry name" value="Pyrv_Knase_C_sf"/>
</dbReference>
<sequence length="184" mass="19496">MYFNNKGKENTSNTINLALKTATEKGIKHIVVASSKGGTAKLLKNDNGINIVAVTHANGYPEAGKNEITVDARKELEELGIKILTTTHVLSGAERGISRAFGGINPVEIIAQTLRMFGQGTKVCVEVSVMALDAGLIPFGEPIIAIGGSAYGADTALILTPSHASSIFDVKIHEVICKPSYYNE</sequence>
<reference evidence="2 3" key="1">
    <citation type="journal article" date="2015" name="J. Biotechnol.">
        <title>Complete genome sequence of a malodorant-producing acetogen, Clostridium scatologenes ATCC 25775(T).</title>
        <authorList>
            <person name="Zhu Z."/>
            <person name="Guo T."/>
            <person name="Zheng H."/>
            <person name="Song T."/>
            <person name="Ouyang P."/>
            <person name="Xie J."/>
        </authorList>
    </citation>
    <scope>NUCLEOTIDE SEQUENCE [LARGE SCALE GENOMIC DNA]</scope>
    <source>
        <strain evidence="2 3">ATCC 25775</strain>
    </source>
</reference>
<evidence type="ECO:0000313" key="2">
    <source>
        <dbReference type="EMBL" id="AKA68281.1"/>
    </source>
</evidence>
<dbReference type="KEGG" id="csq:CSCA_1156"/>
<accession>A0A0E3GQB5</accession>
<evidence type="ECO:0000259" key="1">
    <source>
        <dbReference type="Pfam" id="PF02887"/>
    </source>
</evidence>
<dbReference type="RefSeq" id="WP_029159760.1">
    <property type="nucleotide sequence ID" value="NZ_CP009933.1"/>
</dbReference>
<dbReference type="AlphaFoldDB" id="A0A0E3GQB5"/>
<dbReference type="Proteomes" id="UP000033115">
    <property type="component" value="Chromosome"/>
</dbReference>
<protein>
    <recommendedName>
        <fullName evidence="1">Pyruvate kinase C-terminal domain-containing protein</fullName>
    </recommendedName>
</protein>
<feature type="domain" description="Pyruvate kinase C-terminal" evidence="1">
    <location>
        <begin position="15"/>
        <end position="157"/>
    </location>
</feature>
<dbReference type="Pfam" id="PF02887">
    <property type="entry name" value="PK_C"/>
    <property type="match status" value="1"/>
</dbReference>
<dbReference type="SUPFAM" id="SSF52935">
    <property type="entry name" value="PK C-terminal domain-like"/>
    <property type="match status" value="1"/>
</dbReference>
<gene>
    <name evidence="2" type="ORF">CSCA_1156</name>
</gene>
<name>A0A0E3GQB5_CLOSL</name>
<organism evidence="2 3">
    <name type="scientific">Clostridium scatologenes</name>
    <dbReference type="NCBI Taxonomy" id="1548"/>
    <lineage>
        <taxon>Bacteria</taxon>
        <taxon>Bacillati</taxon>
        <taxon>Bacillota</taxon>
        <taxon>Clostridia</taxon>
        <taxon>Eubacteriales</taxon>
        <taxon>Clostridiaceae</taxon>
        <taxon>Clostridium</taxon>
    </lineage>
</organism>
<proteinExistence type="predicted"/>
<dbReference type="EMBL" id="CP009933">
    <property type="protein sequence ID" value="AKA68281.1"/>
    <property type="molecule type" value="Genomic_DNA"/>
</dbReference>
<evidence type="ECO:0000313" key="3">
    <source>
        <dbReference type="Proteomes" id="UP000033115"/>
    </source>
</evidence>